<dbReference type="InterPro" id="IPR051199">
    <property type="entry name" value="LPS_LOS_Heptosyltrfase"/>
</dbReference>
<evidence type="ECO:0000313" key="4">
    <source>
        <dbReference type="Proteomes" id="UP000295706"/>
    </source>
</evidence>
<evidence type="ECO:0000256" key="1">
    <source>
        <dbReference type="ARBA" id="ARBA00022676"/>
    </source>
</evidence>
<dbReference type="EMBL" id="SMJU01000002">
    <property type="protein sequence ID" value="TDB68286.1"/>
    <property type="molecule type" value="Genomic_DNA"/>
</dbReference>
<evidence type="ECO:0000256" key="2">
    <source>
        <dbReference type="ARBA" id="ARBA00022679"/>
    </source>
</evidence>
<dbReference type="AlphaFoldDB" id="A0A4R4KMM8"/>
<evidence type="ECO:0000313" key="3">
    <source>
        <dbReference type="EMBL" id="TDB68286.1"/>
    </source>
</evidence>
<dbReference type="GO" id="GO:0009244">
    <property type="term" value="P:lipopolysaccharide core region biosynthetic process"/>
    <property type="evidence" value="ECO:0007669"/>
    <property type="project" value="TreeGrafter"/>
</dbReference>
<dbReference type="PANTHER" id="PTHR30160">
    <property type="entry name" value="TETRAACYLDISACCHARIDE 4'-KINASE-RELATED"/>
    <property type="match status" value="1"/>
</dbReference>
<accession>A0A4R4KMM8</accession>
<dbReference type="PANTHER" id="PTHR30160:SF1">
    <property type="entry name" value="LIPOPOLYSACCHARIDE 1,2-N-ACETYLGLUCOSAMINETRANSFERASE-RELATED"/>
    <property type="match status" value="1"/>
</dbReference>
<comment type="caution">
    <text evidence="3">The sequence shown here is derived from an EMBL/GenBank/DDBJ whole genome shotgun (WGS) entry which is preliminary data.</text>
</comment>
<sequence>MPSRILVIQTAFLGDAILATALLENLHQAFPDAQLDFLVRKGHEGLFTKHPFLNQVLVWDKKKDRYRGLWKLLLFIRKQRYEHVITVQRFASTGFLTAFSGAKNRIGFDKNPLSFAFTATATHDLESGLHETSRNHSLIEFLVQTPVLRPRLYPTPADFEKIKGFQQQPYICVAPASVWFTKQYPADKWAAWLRSVPDSVAIYILGSPDDKTLGEDILKKAHRTGRSENLCGRLSFLESAALMKTAQMNFVNDSAPMHMASALNAPVCAVYCSTIPDFGFGPLSENSRVLEITDSLPCRPCGLHGHRACPEGHFRCAVEIKESQFLDVLRESLARE</sequence>
<dbReference type="Pfam" id="PF01075">
    <property type="entry name" value="Glyco_transf_9"/>
    <property type="match status" value="1"/>
</dbReference>
<keyword evidence="2 3" id="KW-0808">Transferase</keyword>
<keyword evidence="4" id="KW-1185">Reference proteome</keyword>
<gene>
    <name evidence="3" type="ORF">EZE20_03920</name>
</gene>
<dbReference type="Gene3D" id="3.40.50.2000">
    <property type="entry name" value="Glycogen Phosphorylase B"/>
    <property type="match status" value="2"/>
</dbReference>
<name>A0A4R4KMM8_9BACT</name>
<organism evidence="3 4">
    <name type="scientific">Arundinibacter roseus</name>
    <dbReference type="NCBI Taxonomy" id="2070510"/>
    <lineage>
        <taxon>Bacteria</taxon>
        <taxon>Pseudomonadati</taxon>
        <taxon>Bacteroidota</taxon>
        <taxon>Cytophagia</taxon>
        <taxon>Cytophagales</taxon>
        <taxon>Spirosomataceae</taxon>
        <taxon>Arundinibacter</taxon>
    </lineage>
</organism>
<dbReference type="OrthoDB" id="9768048at2"/>
<dbReference type="Proteomes" id="UP000295706">
    <property type="component" value="Unassembled WGS sequence"/>
</dbReference>
<dbReference type="InterPro" id="IPR002201">
    <property type="entry name" value="Glyco_trans_9"/>
</dbReference>
<reference evidence="3 4" key="1">
    <citation type="submission" date="2019-02" db="EMBL/GenBank/DDBJ databases">
        <title>Arundinibacter roseus gen. nov., sp. nov., a new member of the family Cytophagaceae.</title>
        <authorList>
            <person name="Szuroczki S."/>
            <person name="Khayer B."/>
            <person name="Sproer C."/>
            <person name="Toumi M."/>
            <person name="Szabo A."/>
            <person name="Felfoldi T."/>
            <person name="Schumann P."/>
            <person name="Toth E."/>
        </authorList>
    </citation>
    <scope>NUCLEOTIDE SEQUENCE [LARGE SCALE GENOMIC DNA]</scope>
    <source>
        <strain evidence="3 4">DMA-k-7a</strain>
    </source>
</reference>
<dbReference type="CDD" id="cd03789">
    <property type="entry name" value="GT9_LPS_heptosyltransferase"/>
    <property type="match status" value="1"/>
</dbReference>
<proteinExistence type="predicted"/>
<dbReference type="SUPFAM" id="SSF53756">
    <property type="entry name" value="UDP-Glycosyltransferase/glycogen phosphorylase"/>
    <property type="match status" value="1"/>
</dbReference>
<keyword evidence="1" id="KW-0328">Glycosyltransferase</keyword>
<dbReference type="GO" id="GO:0008713">
    <property type="term" value="F:ADP-heptose-lipopolysaccharide heptosyltransferase activity"/>
    <property type="evidence" value="ECO:0007669"/>
    <property type="project" value="TreeGrafter"/>
</dbReference>
<protein>
    <submittedName>
        <fullName evidence="3">Glycosyltransferase family 9 protein</fullName>
    </submittedName>
</protein>
<dbReference type="GO" id="GO:0005829">
    <property type="term" value="C:cytosol"/>
    <property type="evidence" value="ECO:0007669"/>
    <property type="project" value="TreeGrafter"/>
</dbReference>